<dbReference type="PANTHER" id="PTHR43657">
    <property type="entry name" value="TRYPTOPHAN RNA-BINDING ATTENUATOR PROTEIN-LIKE PROTEIN"/>
    <property type="match status" value="1"/>
</dbReference>
<organism evidence="1 2">
    <name type="scientific">Crocosphaera subtropica (strain ATCC 51142 / BH68)</name>
    <name type="common">Cyanothece sp. (strain ATCC 51142)</name>
    <dbReference type="NCBI Taxonomy" id="43989"/>
    <lineage>
        <taxon>Bacteria</taxon>
        <taxon>Bacillati</taxon>
        <taxon>Cyanobacteriota</taxon>
        <taxon>Cyanophyceae</taxon>
        <taxon>Oscillatoriophycideae</taxon>
        <taxon>Chroococcales</taxon>
        <taxon>Aphanothecaceae</taxon>
        <taxon>Crocosphaera</taxon>
        <taxon>Crocosphaera subtropica</taxon>
    </lineage>
</organism>
<keyword evidence="2" id="KW-1185">Reference proteome</keyword>
<accession>B1X142</accession>
<evidence type="ECO:0000313" key="2">
    <source>
        <dbReference type="Proteomes" id="UP000001203"/>
    </source>
</evidence>
<dbReference type="EMBL" id="CP000806">
    <property type="protein sequence ID" value="ACB49683.1"/>
    <property type="molecule type" value="Genomic_DNA"/>
</dbReference>
<dbReference type="STRING" id="43989.cce_0332"/>
<dbReference type="Proteomes" id="UP000001203">
    <property type="component" value="Chromosome circular"/>
</dbReference>
<dbReference type="InterPro" id="IPR002838">
    <property type="entry name" value="AIM24"/>
</dbReference>
<sequence>MFPDENPPSKIKSIQGQQLFFLKYMKVKILNERESSIARILLKQDELLITQAGTLLAMRGNLTINTSFRRSRSVAKGNAQIDRTMATESLFLTEFRAMGDKNEVWLAPSMMGNIIIHNITNYKLIVVASAYLACTGTMGLFFGVPEIKLPYNNQSLTLLSITGNGQVLLNGLGAIYTIDVAGDYWVNIDNLVAFENSLKYEIVQGQSKGLSNWWRKPQLFMKVTGEGKLYCQTHQAQHWGHLIAKKLNTKSTIL</sequence>
<reference evidence="1 2" key="1">
    <citation type="journal article" date="2008" name="Proc. Natl. Acad. Sci. U.S.A.">
        <title>The genome of Cyanothece 51142, a unicellular diazotrophic cyanobacterium important in the marine nitrogen cycle.</title>
        <authorList>
            <person name="Welsh E.A."/>
            <person name="Liberton M."/>
            <person name="Stoeckel J."/>
            <person name="Loh T."/>
            <person name="Elvitigala T."/>
            <person name="Wang C."/>
            <person name="Wollam A."/>
            <person name="Fulton R.S."/>
            <person name="Clifton S.W."/>
            <person name="Jacobs J.M."/>
            <person name="Aurora R."/>
            <person name="Ghosh B.K."/>
            <person name="Sherman L.A."/>
            <person name="Smith R.D."/>
            <person name="Wilson R.K."/>
            <person name="Pakrasi H.B."/>
        </authorList>
    </citation>
    <scope>NUCLEOTIDE SEQUENCE [LARGE SCALE GENOMIC DNA]</scope>
    <source>
        <strain evidence="2">ATCC 51142 / BH68</strain>
    </source>
</reference>
<dbReference type="Pfam" id="PF01987">
    <property type="entry name" value="AIM24"/>
    <property type="match status" value="1"/>
</dbReference>
<dbReference type="InterPro" id="IPR016031">
    <property type="entry name" value="Trp_RNA-bd_attenuator-like_dom"/>
</dbReference>
<dbReference type="HOGENOM" id="CLU_040551_4_0_3"/>
<dbReference type="NCBIfam" id="TIGR00266">
    <property type="entry name" value="TIGR00266 family protein"/>
    <property type="match status" value="1"/>
</dbReference>
<dbReference type="PANTHER" id="PTHR43657:SF1">
    <property type="entry name" value="ALTERED INHERITANCE OF MITOCHONDRIA PROTEIN 24, MITOCHONDRIAL"/>
    <property type="match status" value="1"/>
</dbReference>
<dbReference type="OrthoDB" id="509215at2"/>
<name>B1X142_CROS5</name>
<dbReference type="eggNOG" id="COG2013">
    <property type="taxonomic scope" value="Bacteria"/>
</dbReference>
<gene>
    <name evidence="1" type="ordered locus">cce_0332</name>
</gene>
<dbReference type="KEGG" id="cyt:cce_0332"/>
<dbReference type="AlphaFoldDB" id="B1X142"/>
<dbReference type="InterPro" id="IPR036983">
    <property type="entry name" value="AIM24_sf"/>
</dbReference>
<evidence type="ECO:0000313" key="1">
    <source>
        <dbReference type="EMBL" id="ACB49683.1"/>
    </source>
</evidence>
<proteinExistence type="predicted"/>
<evidence type="ECO:0008006" key="3">
    <source>
        <dbReference type="Google" id="ProtNLM"/>
    </source>
</evidence>
<protein>
    <recommendedName>
        <fullName evidence="3">Altered inheritance of mitochondria protein 24, mitochondrial</fullName>
    </recommendedName>
</protein>
<dbReference type="SUPFAM" id="SSF51219">
    <property type="entry name" value="TRAP-like"/>
    <property type="match status" value="1"/>
</dbReference>
<dbReference type="Gene3D" id="3.60.160.10">
    <property type="entry name" value="Mitochondrial biogenesis AIM24"/>
    <property type="match status" value="1"/>
</dbReference>